<feature type="transmembrane region" description="Helical" evidence="1">
    <location>
        <begin position="271"/>
        <end position="290"/>
    </location>
</feature>
<feature type="transmembrane region" description="Helical" evidence="1">
    <location>
        <begin position="206"/>
        <end position="227"/>
    </location>
</feature>
<feature type="transmembrane region" description="Helical" evidence="1">
    <location>
        <begin position="172"/>
        <end position="199"/>
    </location>
</feature>
<protein>
    <submittedName>
        <fullName evidence="2">Uncharacterized protein</fullName>
    </submittedName>
</protein>
<dbReference type="PANTHER" id="PTHR34391">
    <property type="entry name" value="UPF0658 GOLGI APPARATUS MEMBRANE PROTEIN C1952.10C-RELATED"/>
    <property type="match status" value="1"/>
</dbReference>
<comment type="caution">
    <text evidence="2">The sequence shown here is derived from an EMBL/GenBank/DDBJ whole genome shotgun (WGS) entry which is preliminary data.</text>
</comment>
<feature type="transmembrane region" description="Helical" evidence="1">
    <location>
        <begin position="75"/>
        <end position="94"/>
    </location>
</feature>
<keyword evidence="3" id="KW-1185">Reference proteome</keyword>
<gene>
    <name evidence="2" type="ORF">BJ212DRAFT_1256717</name>
</gene>
<name>A0A9P7ENZ3_9AGAM</name>
<dbReference type="InterPro" id="IPR040410">
    <property type="entry name" value="UPF0658_Golgi"/>
</dbReference>
<feature type="transmembrane region" description="Helical" evidence="1">
    <location>
        <begin position="43"/>
        <end position="63"/>
    </location>
</feature>
<dbReference type="GeneID" id="64623824"/>
<keyword evidence="1" id="KW-0472">Membrane</keyword>
<keyword evidence="1" id="KW-0812">Transmembrane</keyword>
<dbReference type="GO" id="GO:0005794">
    <property type="term" value="C:Golgi apparatus"/>
    <property type="evidence" value="ECO:0007669"/>
    <property type="project" value="TreeGrafter"/>
</dbReference>
<keyword evidence="1" id="KW-1133">Transmembrane helix</keyword>
<sequence>MAVEPLFGTRAQKAFIITKAVVVVTMVALTFGMVSLWTTFTDIWYKTLPCYLALFILAEIFELIMAFDALRLRNIIQLMGIVLFHGALIVFSALQFHETHVAIFNCQSQSDCVTDPNHLWNKVQPFLIVAPCIVAASWFFLMFWIKQLYAEFGWVIFHVVGANPKFKSMYQFYEIFICLLKFDFFCFVGVTMQLLIVVLSRDSAEFGVTIAAIPVVLLLLAGCARAVKHEVKWLMVISLALMLPAMSYLYKLDRFYARSSESQYISTRATLTVFTVVAFLLLLASLAIGIKCFCDFDKGLHESKAQGQSYTPVMMQVVDAFRMRGMSERQSPYSPGGIPLQPQISIE</sequence>
<proteinExistence type="predicted"/>
<reference evidence="2" key="1">
    <citation type="journal article" date="2020" name="New Phytol.">
        <title>Comparative genomics reveals dynamic genome evolution in host specialist ectomycorrhizal fungi.</title>
        <authorList>
            <person name="Lofgren L.A."/>
            <person name="Nguyen N.H."/>
            <person name="Vilgalys R."/>
            <person name="Ruytinx J."/>
            <person name="Liao H.L."/>
            <person name="Branco S."/>
            <person name="Kuo A."/>
            <person name="LaButti K."/>
            <person name="Lipzen A."/>
            <person name="Andreopoulos W."/>
            <person name="Pangilinan J."/>
            <person name="Riley R."/>
            <person name="Hundley H."/>
            <person name="Na H."/>
            <person name="Barry K."/>
            <person name="Grigoriev I.V."/>
            <person name="Stajich J.E."/>
            <person name="Kennedy P.G."/>
        </authorList>
    </citation>
    <scope>NUCLEOTIDE SEQUENCE</scope>
    <source>
        <strain evidence="2">MN1</strain>
    </source>
</reference>
<evidence type="ECO:0000256" key="1">
    <source>
        <dbReference type="SAM" id="Phobius"/>
    </source>
</evidence>
<feature type="transmembrane region" description="Helical" evidence="1">
    <location>
        <begin position="123"/>
        <end position="141"/>
    </location>
</feature>
<evidence type="ECO:0000313" key="3">
    <source>
        <dbReference type="Proteomes" id="UP000807769"/>
    </source>
</evidence>
<feature type="transmembrane region" description="Helical" evidence="1">
    <location>
        <begin position="233"/>
        <end position="250"/>
    </location>
</feature>
<dbReference type="EMBL" id="JABBWG010000001">
    <property type="protein sequence ID" value="KAG1827316.1"/>
    <property type="molecule type" value="Genomic_DNA"/>
</dbReference>
<dbReference type="RefSeq" id="XP_041200163.1">
    <property type="nucleotide sequence ID" value="XM_041329807.1"/>
</dbReference>
<evidence type="ECO:0000313" key="2">
    <source>
        <dbReference type="EMBL" id="KAG1827316.1"/>
    </source>
</evidence>
<dbReference type="OrthoDB" id="2448307at2759"/>
<feature type="transmembrane region" description="Helical" evidence="1">
    <location>
        <begin position="16"/>
        <end position="37"/>
    </location>
</feature>
<dbReference type="AlphaFoldDB" id="A0A9P7ENZ3"/>
<dbReference type="Proteomes" id="UP000807769">
    <property type="component" value="Unassembled WGS sequence"/>
</dbReference>
<accession>A0A9P7ENZ3</accession>
<dbReference type="PANTHER" id="PTHR34391:SF1">
    <property type="entry name" value="UPF0658 GOLGI APPARATUS MEMBRANE PROTEIN C1952.10C-RELATED"/>
    <property type="match status" value="1"/>
</dbReference>
<organism evidence="2 3">
    <name type="scientific">Suillus subaureus</name>
    <dbReference type="NCBI Taxonomy" id="48587"/>
    <lineage>
        <taxon>Eukaryota</taxon>
        <taxon>Fungi</taxon>
        <taxon>Dikarya</taxon>
        <taxon>Basidiomycota</taxon>
        <taxon>Agaricomycotina</taxon>
        <taxon>Agaricomycetes</taxon>
        <taxon>Agaricomycetidae</taxon>
        <taxon>Boletales</taxon>
        <taxon>Suillineae</taxon>
        <taxon>Suillaceae</taxon>
        <taxon>Suillus</taxon>
    </lineage>
</organism>